<dbReference type="GO" id="GO:0006206">
    <property type="term" value="P:pyrimidine nucleobase metabolic process"/>
    <property type="evidence" value="ECO:0007669"/>
    <property type="project" value="InterPro"/>
</dbReference>
<comment type="caution">
    <text evidence="9">The sequence shown here is derived from an EMBL/GenBank/DDBJ whole genome shotgun (WGS) entry which is preliminary data.</text>
</comment>
<dbReference type="Gene3D" id="3.40.1030.10">
    <property type="entry name" value="Nucleoside phosphorylase/phosphoribosyltransferase catalytic domain"/>
    <property type="match status" value="1"/>
</dbReference>
<evidence type="ECO:0000259" key="8">
    <source>
        <dbReference type="SMART" id="SM00941"/>
    </source>
</evidence>
<dbReference type="PROSITE" id="PS00647">
    <property type="entry name" value="THYMID_PHOSPHORYLASE"/>
    <property type="match status" value="1"/>
</dbReference>
<dbReference type="GO" id="GO:0005829">
    <property type="term" value="C:cytosol"/>
    <property type="evidence" value="ECO:0007669"/>
    <property type="project" value="TreeGrafter"/>
</dbReference>
<dbReference type="Pfam" id="PF07831">
    <property type="entry name" value="PYNP_C"/>
    <property type="match status" value="1"/>
</dbReference>
<evidence type="ECO:0000256" key="4">
    <source>
        <dbReference type="ARBA" id="ARBA00022676"/>
    </source>
</evidence>
<evidence type="ECO:0000256" key="7">
    <source>
        <dbReference type="HAMAP-Rule" id="MF_01628"/>
    </source>
</evidence>
<dbReference type="GO" id="GO:0046104">
    <property type="term" value="P:thymidine metabolic process"/>
    <property type="evidence" value="ECO:0007669"/>
    <property type="project" value="UniProtKB-UniRule"/>
</dbReference>
<dbReference type="Gene3D" id="1.20.970.10">
    <property type="entry name" value="Transferase, Pyrimidine Nucleoside Phosphorylase, Chain C"/>
    <property type="match status" value="1"/>
</dbReference>
<dbReference type="SUPFAM" id="SSF52418">
    <property type="entry name" value="Nucleoside phosphorylase/phosphoribosyltransferase catalytic domain"/>
    <property type="match status" value="1"/>
</dbReference>
<reference evidence="9 10" key="1">
    <citation type="journal article" date="2014" name="Int. J. Syst. Evol. Microbiol.">
        <title>Sneathiella chungangensis sp. nov., isolated from a marine sand, and emended description of the genus Sneathiella.</title>
        <authorList>
            <person name="Siamphan C."/>
            <person name="Kim H."/>
            <person name="Lee J.S."/>
            <person name="Kim W."/>
        </authorList>
    </citation>
    <scope>NUCLEOTIDE SEQUENCE [LARGE SCALE GENOMIC DNA]</scope>
    <source>
        <strain evidence="9 10">KCTC 32476</strain>
    </source>
</reference>
<dbReference type="InterPro" id="IPR000053">
    <property type="entry name" value="Thymidine/pyrmidine_PPase"/>
</dbReference>
<dbReference type="NCBIfam" id="TIGR02644">
    <property type="entry name" value="Y_phosphoryl"/>
    <property type="match status" value="1"/>
</dbReference>
<keyword evidence="4 7" id="KW-0328">Glycosyltransferase</keyword>
<organism evidence="9 10">
    <name type="scientific">Sneathiella chungangensis</name>
    <dbReference type="NCBI Taxonomy" id="1418234"/>
    <lineage>
        <taxon>Bacteria</taxon>
        <taxon>Pseudomonadati</taxon>
        <taxon>Pseudomonadota</taxon>
        <taxon>Alphaproteobacteria</taxon>
        <taxon>Sneathiellales</taxon>
        <taxon>Sneathiellaceae</taxon>
        <taxon>Sneathiella</taxon>
    </lineage>
</organism>
<dbReference type="HAMAP" id="MF_01628">
    <property type="entry name" value="Thymid_phosp"/>
    <property type="match status" value="1"/>
</dbReference>
<dbReference type="InterPro" id="IPR017459">
    <property type="entry name" value="Glycosyl_Trfase_fam3_N_dom"/>
</dbReference>
<dbReference type="InterPro" id="IPR036320">
    <property type="entry name" value="Glycosyl_Trfase_fam3_N_dom_sf"/>
</dbReference>
<comment type="similarity">
    <text evidence="1 7">Belongs to the thymidine/pyrimidine-nucleoside phosphorylase family.</text>
</comment>
<dbReference type="Pfam" id="PF00591">
    <property type="entry name" value="Glycos_transf_3"/>
    <property type="match status" value="1"/>
</dbReference>
<dbReference type="NCBIfam" id="TIGR02643">
    <property type="entry name" value="T_phosphoryl"/>
    <property type="match status" value="1"/>
</dbReference>
<dbReference type="PANTHER" id="PTHR10515:SF0">
    <property type="entry name" value="THYMIDINE PHOSPHORYLASE"/>
    <property type="match status" value="1"/>
</dbReference>
<dbReference type="Gene3D" id="3.90.1170.30">
    <property type="entry name" value="Pyrimidine nucleoside phosphorylase-like, C-terminal domain"/>
    <property type="match status" value="1"/>
</dbReference>
<accession>A0A845MG25</accession>
<dbReference type="InterPro" id="IPR018090">
    <property type="entry name" value="Pyrmidine_PPas_bac/euk"/>
</dbReference>
<evidence type="ECO:0000313" key="10">
    <source>
        <dbReference type="Proteomes" id="UP000445696"/>
    </source>
</evidence>
<evidence type="ECO:0000256" key="5">
    <source>
        <dbReference type="ARBA" id="ARBA00022679"/>
    </source>
</evidence>
<dbReference type="NCBIfam" id="NF004490">
    <property type="entry name" value="PRK05820.1"/>
    <property type="match status" value="1"/>
</dbReference>
<dbReference type="SUPFAM" id="SSF47648">
    <property type="entry name" value="Nucleoside phosphorylase/phosphoribosyltransferase N-terminal domain"/>
    <property type="match status" value="1"/>
</dbReference>
<dbReference type="SUPFAM" id="SSF54680">
    <property type="entry name" value="Pyrimidine nucleoside phosphorylase C-terminal domain"/>
    <property type="match status" value="1"/>
</dbReference>
<dbReference type="InterPro" id="IPR017872">
    <property type="entry name" value="Pyrmidine_PPase_CS"/>
</dbReference>
<dbReference type="UniPathway" id="UPA00578">
    <property type="reaction ID" value="UER00638"/>
</dbReference>
<dbReference type="EC" id="2.4.2.4" evidence="3 7"/>
<comment type="pathway">
    <text evidence="7">Pyrimidine metabolism; dTMP biosynthesis via salvage pathway; dTMP from thymine: step 1/2.</text>
</comment>
<dbReference type="AlphaFoldDB" id="A0A845MG25"/>
<evidence type="ECO:0000256" key="2">
    <source>
        <dbReference type="ARBA" id="ARBA00011738"/>
    </source>
</evidence>
<dbReference type="InterPro" id="IPR036566">
    <property type="entry name" value="PYNP-like_C_sf"/>
</dbReference>
<dbReference type="InterPro" id="IPR035902">
    <property type="entry name" value="Nuc_phospho_transferase"/>
</dbReference>
<dbReference type="Proteomes" id="UP000445696">
    <property type="component" value="Unassembled WGS sequence"/>
</dbReference>
<evidence type="ECO:0000256" key="3">
    <source>
        <dbReference type="ARBA" id="ARBA00011892"/>
    </source>
</evidence>
<dbReference type="GO" id="GO:0004645">
    <property type="term" value="F:1,4-alpha-oligoglucan phosphorylase activity"/>
    <property type="evidence" value="ECO:0007669"/>
    <property type="project" value="InterPro"/>
</dbReference>
<comment type="catalytic activity">
    <reaction evidence="6 7">
        <text>thymidine + phosphate = 2-deoxy-alpha-D-ribose 1-phosphate + thymine</text>
        <dbReference type="Rhea" id="RHEA:16037"/>
        <dbReference type="ChEBI" id="CHEBI:17748"/>
        <dbReference type="ChEBI" id="CHEBI:17821"/>
        <dbReference type="ChEBI" id="CHEBI:43474"/>
        <dbReference type="ChEBI" id="CHEBI:57259"/>
        <dbReference type="EC" id="2.4.2.4"/>
    </reaction>
</comment>
<evidence type="ECO:0000313" key="9">
    <source>
        <dbReference type="EMBL" id="MZR22004.1"/>
    </source>
</evidence>
<dbReference type="InterPro" id="IPR013465">
    <property type="entry name" value="Thymidine_Pase"/>
</dbReference>
<keyword evidence="5 7" id="KW-0808">Transferase</keyword>
<comment type="function">
    <text evidence="7">The enzymes which catalyze the reversible phosphorolysis of pyrimidine nucleosides are involved in the degradation of these compounds and in their utilization as carbon and energy sources, or in the rescue of pyrimidine bases for nucleotide synthesis.</text>
</comment>
<proteinExistence type="inferred from homology"/>
<dbReference type="InterPro" id="IPR013102">
    <property type="entry name" value="PYNP_C"/>
</dbReference>
<dbReference type="PANTHER" id="PTHR10515">
    <property type="entry name" value="THYMIDINE PHOSPHORYLASE"/>
    <property type="match status" value="1"/>
</dbReference>
<dbReference type="RefSeq" id="WP_161338426.1">
    <property type="nucleotide sequence ID" value="NZ_JBHSDG010000006.1"/>
</dbReference>
<protein>
    <recommendedName>
        <fullName evidence="3 7">Thymidine phosphorylase</fullName>
        <ecNumber evidence="3 7">2.4.2.4</ecNumber>
    </recommendedName>
    <alternativeName>
        <fullName evidence="7">TdRPase</fullName>
    </alternativeName>
</protein>
<dbReference type="GO" id="GO:0009032">
    <property type="term" value="F:thymidine phosphorylase activity"/>
    <property type="evidence" value="ECO:0007669"/>
    <property type="project" value="UniProtKB-UniRule"/>
</dbReference>
<evidence type="ECO:0000256" key="1">
    <source>
        <dbReference type="ARBA" id="ARBA00006915"/>
    </source>
</evidence>
<evidence type="ECO:0000256" key="6">
    <source>
        <dbReference type="ARBA" id="ARBA00048550"/>
    </source>
</evidence>
<dbReference type="Pfam" id="PF02885">
    <property type="entry name" value="Glycos_trans_3N"/>
    <property type="match status" value="1"/>
</dbReference>
<dbReference type="InterPro" id="IPR000312">
    <property type="entry name" value="Glycosyl_Trfase_fam3"/>
</dbReference>
<dbReference type="SMART" id="SM00941">
    <property type="entry name" value="PYNP_C"/>
    <property type="match status" value="1"/>
</dbReference>
<dbReference type="OrthoDB" id="9763887at2"/>
<keyword evidence="10" id="KW-1185">Reference proteome</keyword>
<dbReference type="EMBL" id="WTVA01000002">
    <property type="protein sequence ID" value="MZR22004.1"/>
    <property type="molecule type" value="Genomic_DNA"/>
</dbReference>
<dbReference type="FunFam" id="3.40.1030.10:FF:000003">
    <property type="entry name" value="Pyrimidine-nucleoside phosphorylase"/>
    <property type="match status" value="1"/>
</dbReference>
<dbReference type="PIRSF" id="PIRSF000478">
    <property type="entry name" value="TP_PyNP"/>
    <property type="match status" value="1"/>
</dbReference>
<name>A0A845MG25_9PROT</name>
<comment type="subunit">
    <text evidence="2 7">Homodimer.</text>
</comment>
<feature type="domain" description="Pyrimidine nucleoside phosphorylase C-terminal" evidence="8">
    <location>
        <begin position="355"/>
        <end position="429"/>
    </location>
</feature>
<gene>
    <name evidence="7 9" type="primary">deoA</name>
    <name evidence="9" type="ORF">GQF03_06640</name>
</gene>
<sequence length="448" mass="46871">MATKPEKFFPQEIIRKKRDGSALSEAEILFLVRGLTDNSISEGQIAAFAMAVFFQGMTMDERVALTRAMVKSGHVMDWSKADLGRPVVDKHSTGGVGDKVSLMLAPIVAACGGAVPMISGRGLGHTGGTLDKLDSVPGYNTAPDPTLLTKTVKHIGCAIIGQTDDLAPADKRFYAIRDVTATVESIPLITASILSKKLAAGLDALVMDVKFGSGAFKENYGDATELARSIVAVANGAGLPTTALLTDMNEVLGKTAGNAIEVCETIDFLMGENVEPRLLEVVSALAAEMLVIAGIADEVTAPLAVKGALTSGTAAEKFAQMIAALGGPKDLMTNMDRHLPLAPVRRDVIAPKRGYIGAINVREMGVAVMDLGGGRHVASDTIDYGVGLADIAGLGAKLGPRSPIATIIARNDADADRAERRILDAITISEEPPSLSAPVRHRLTKGDI</sequence>